<keyword evidence="5" id="KW-1185">Reference proteome</keyword>
<feature type="region of interest" description="Disordered" evidence="2">
    <location>
        <begin position="362"/>
        <end position="392"/>
    </location>
</feature>
<dbReference type="Pfam" id="PF10313">
    <property type="entry name" value="DUF2415"/>
    <property type="match status" value="1"/>
</dbReference>
<dbReference type="EMBL" id="KV722449">
    <property type="protein sequence ID" value="OCH88562.1"/>
    <property type="molecule type" value="Genomic_DNA"/>
</dbReference>
<feature type="domain" description="DUF2415" evidence="3">
    <location>
        <begin position="312"/>
        <end position="350"/>
    </location>
</feature>
<keyword evidence="1" id="KW-0853">WD repeat</keyword>
<dbReference type="InterPro" id="IPR001680">
    <property type="entry name" value="WD40_rpt"/>
</dbReference>
<dbReference type="AlphaFoldDB" id="A0A8E2AUX0"/>
<accession>A0A8E2AUX0</accession>
<dbReference type="OrthoDB" id="64353at2759"/>
<feature type="region of interest" description="Disordered" evidence="2">
    <location>
        <begin position="409"/>
        <end position="440"/>
    </location>
</feature>
<sequence length="606" mass="65683">MSRESAVQHLAYLCGIVCYPQGNSLVEHDLLLPRSAPRKLADISFTANSLTSLVLPDSGDTLVAAGGQEAELHLSYYAAPPCSVRDGSPLRRLAGFGRKQWETKYVMDHGSINNSVLLTSLSLTGAHESSAEPRVVVSNNDRTIKFFDVAVRSARASDDVIPRLLDAGQLRLDVPVNHSSISPDGRTLLSVGDSPDVYLHRLTGGAHITFAPIASLSLSPYIANSYNGLGVPLSTVPASFSTAFSADGSKFAVASQEGVVVVWDVRSTKPLKVFQTDKSKSSRAGTGTASGWVYDVPWDWSRSLGRPPGWGVRSVKFSPRGVGREVMTFTEHTSLLHVVDARTFETEEVVRVPDFDALAAHQPPLRPRSVSPRPPPAHLPSSVSPEPLPPPPPRIVLFSGALEDTFRIPAADPGWRRPRLGRRRTSRDDAPEDDADGIVLIPPLGDREVEQDVRRLLGHHGLRARTLLDVDARARAALEDEVEVDVDELESDCFSSHTPSRASSPQPASPPPAPAPAGAAGTRALDVLRAPRPGLLARRESAGPYLPRRGTALARRRRREEERDQDLAGTCFDPAGTCVYVAAVRGVAEWRVRGAEQRWWTDPAWA</sequence>
<dbReference type="PANTHER" id="PTHR43991:SF9">
    <property type="entry name" value="DUF2415 DOMAIN-CONTAINING PROTEIN"/>
    <property type="match status" value="1"/>
</dbReference>
<reference evidence="4 5" key="1">
    <citation type="submission" date="2016-07" db="EMBL/GenBank/DDBJ databases">
        <title>Draft genome of the white-rot fungus Obba rivulosa 3A-2.</title>
        <authorList>
            <consortium name="DOE Joint Genome Institute"/>
            <person name="Miettinen O."/>
            <person name="Riley R."/>
            <person name="Acob R."/>
            <person name="Barry K."/>
            <person name="Cullen D."/>
            <person name="De Vries R."/>
            <person name="Hainaut M."/>
            <person name="Hatakka A."/>
            <person name="Henrissat B."/>
            <person name="Hilden K."/>
            <person name="Kuo R."/>
            <person name="Labutti K."/>
            <person name="Lipzen A."/>
            <person name="Makela M.R."/>
            <person name="Sandor L."/>
            <person name="Spatafora J.W."/>
            <person name="Grigoriev I.V."/>
            <person name="Hibbett D.S."/>
        </authorList>
    </citation>
    <scope>NUCLEOTIDE SEQUENCE [LARGE SCALE GENOMIC DNA]</scope>
    <source>
        <strain evidence="4 5">3A-2</strain>
    </source>
</reference>
<evidence type="ECO:0000256" key="2">
    <source>
        <dbReference type="SAM" id="MobiDB-lite"/>
    </source>
</evidence>
<evidence type="ECO:0000259" key="3">
    <source>
        <dbReference type="Pfam" id="PF10313"/>
    </source>
</evidence>
<gene>
    <name evidence="4" type="ORF">OBBRIDRAFT_836488</name>
</gene>
<proteinExistence type="predicted"/>
<protein>
    <recommendedName>
        <fullName evidence="3">DUF2415 domain-containing protein</fullName>
    </recommendedName>
</protein>
<evidence type="ECO:0000256" key="1">
    <source>
        <dbReference type="PROSITE-ProRule" id="PRU00221"/>
    </source>
</evidence>
<dbReference type="PANTHER" id="PTHR43991">
    <property type="entry name" value="WD REPEAT PROTEIN (AFU_ORTHOLOGUE AFUA_8G05640)-RELATED"/>
    <property type="match status" value="1"/>
</dbReference>
<dbReference type="PROSITE" id="PS50082">
    <property type="entry name" value="WD_REPEATS_2"/>
    <property type="match status" value="1"/>
</dbReference>
<evidence type="ECO:0000313" key="5">
    <source>
        <dbReference type="Proteomes" id="UP000250043"/>
    </source>
</evidence>
<dbReference type="InterPro" id="IPR015943">
    <property type="entry name" value="WD40/YVTN_repeat-like_dom_sf"/>
</dbReference>
<feature type="region of interest" description="Disordered" evidence="2">
    <location>
        <begin position="547"/>
        <end position="568"/>
    </location>
</feature>
<organism evidence="4 5">
    <name type="scientific">Obba rivulosa</name>
    <dbReference type="NCBI Taxonomy" id="1052685"/>
    <lineage>
        <taxon>Eukaryota</taxon>
        <taxon>Fungi</taxon>
        <taxon>Dikarya</taxon>
        <taxon>Basidiomycota</taxon>
        <taxon>Agaricomycotina</taxon>
        <taxon>Agaricomycetes</taxon>
        <taxon>Polyporales</taxon>
        <taxon>Gelatoporiaceae</taxon>
        <taxon>Obba</taxon>
    </lineage>
</organism>
<feature type="region of interest" description="Disordered" evidence="2">
    <location>
        <begin position="489"/>
        <end position="520"/>
    </location>
</feature>
<evidence type="ECO:0000313" key="4">
    <source>
        <dbReference type="EMBL" id="OCH88562.1"/>
    </source>
</evidence>
<dbReference type="InterPro" id="IPR019417">
    <property type="entry name" value="DUF2415"/>
</dbReference>
<dbReference type="Gene3D" id="2.130.10.10">
    <property type="entry name" value="YVTN repeat-like/Quinoprotein amine dehydrogenase"/>
    <property type="match status" value="1"/>
</dbReference>
<name>A0A8E2AUX0_9APHY</name>
<dbReference type="Proteomes" id="UP000250043">
    <property type="component" value="Unassembled WGS sequence"/>
</dbReference>
<dbReference type="SUPFAM" id="SSF82171">
    <property type="entry name" value="DPP6 N-terminal domain-like"/>
    <property type="match status" value="1"/>
</dbReference>
<feature type="compositionally biased region" description="Basic residues" evidence="2">
    <location>
        <begin position="416"/>
        <end position="425"/>
    </location>
</feature>
<feature type="repeat" description="WD" evidence="1">
    <location>
        <begin position="241"/>
        <end position="273"/>
    </location>
</feature>